<dbReference type="Proteomes" id="UP000574067">
    <property type="component" value="Unassembled WGS sequence"/>
</dbReference>
<comment type="caution">
    <text evidence="1">The sequence shown here is derived from an EMBL/GenBank/DDBJ whole genome shotgun (WGS) entry which is preliminary data.</text>
</comment>
<dbReference type="EMBL" id="JABBFW010000008">
    <property type="protein sequence ID" value="NML16148.1"/>
    <property type="molecule type" value="Genomic_DNA"/>
</dbReference>
<proteinExistence type="predicted"/>
<evidence type="ECO:0000313" key="2">
    <source>
        <dbReference type="Proteomes" id="UP000574067"/>
    </source>
</evidence>
<dbReference type="RefSeq" id="WP_169161040.1">
    <property type="nucleotide sequence ID" value="NZ_JABBFW010000008.1"/>
</dbReference>
<organism evidence="1 2">
    <name type="scientific">Azohydromonas caseinilytica</name>
    <dbReference type="NCBI Taxonomy" id="2728836"/>
    <lineage>
        <taxon>Bacteria</taxon>
        <taxon>Pseudomonadati</taxon>
        <taxon>Pseudomonadota</taxon>
        <taxon>Betaproteobacteria</taxon>
        <taxon>Burkholderiales</taxon>
        <taxon>Sphaerotilaceae</taxon>
        <taxon>Azohydromonas</taxon>
    </lineage>
</organism>
<reference evidence="1 2" key="1">
    <citation type="submission" date="2020-04" db="EMBL/GenBank/DDBJ databases">
        <title>Azohydromonas sp. isolated from soil.</title>
        <authorList>
            <person name="Dahal R.H."/>
        </authorList>
    </citation>
    <scope>NUCLEOTIDE SEQUENCE [LARGE SCALE GENOMIC DNA]</scope>
    <source>
        <strain evidence="1 2">G-1-1-14</strain>
    </source>
</reference>
<protein>
    <submittedName>
        <fullName evidence="1">Uncharacterized protein</fullName>
    </submittedName>
</protein>
<evidence type="ECO:0000313" key="1">
    <source>
        <dbReference type="EMBL" id="NML16148.1"/>
    </source>
</evidence>
<gene>
    <name evidence="1" type="ORF">HHL10_14295</name>
</gene>
<accession>A0A848FA57</accession>
<sequence length="52" mass="5174">MESPVAAATPASARCSKPPATAEAHFVAFDTAKVERFVGLSAVAGTPASLEG</sequence>
<name>A0A848FA57_9BURK</name>
<keyword evidence="2" id="KW-1185">Reference proteome</keyword>
<dbReference type="AlphaFoldDB" id="A0A848FA57"/>